<dbReference type="PANTHER" id="PTHR32322:SF9">
    <property type="entry name" value="AMINO-ACID METABOLITE EFFLUX PUMP-RELATED"/>
    <property type="match status" value="1"/>
</dbReference>
<keyword evidence="4 5" id="KW-0472">Membrane</keyword>
<evidence type="ECO:0000256" key="1">
    <source>
        <dbReference type="ARBA" id="ARBA00004141"/>
    </source>
</evidence>
<feature type="transmembrane region" description="Helical" evidence="5">
    <location>
        <begin position="212"/>
        <end position="230"/>
    </location>
</feature>
<evidence type="ECO:0000256" key="3">
    <source>
        <dbReference type="ARBA" id="ARBA00022989"/>
    </source>
</evidence>
<evidence type="ECO:0000256" key="2">
    <source>
        <dbReference type="ARBA" id="ARBA00022692"/>
    </source>
</evidence>
<name>A0A0S2KB89_9GAMM</name>
<dbReference type="InterPro" id="IPR000620">
    <property type="entry name" value="EamA_dom"/>
</dbReference>
<dbReference type="PANTHER" id="PTHR32322">
    <property type="entry name" value="INNER MEMBRANE TRANSPORTER"/>
    <property type="match status" value="1"/>
</dbReference>
<evidence type="ECO:0000313" key="7">
    <source>
        <dbReference type="EMBL" id="ALO45497.1"/>
    </source>
</evidence>
<feature type="transmembrane region" description="Helical" evidence="5">
    <location>
        <begin position="179"/>
        <end position="200"/>
    </location>
</feature>
<feature type="domain" description="EamA" evidence="6">
    <location>
        <begin position="151"/>
        <end position="283"/>
    </location>
</feature>
<keyword evidence="8" id="KW-1185">Reference proteome</keyword>
<evidence type="ECO:0000256" key="5">
    <source>
        <dbReference type="SAM" id="Phobius"/>
    </source>
</evidence>
<feature type="transmembrane region" description="Helical" evidence="5">
    <location>
        <begin position="89"/>
        <end position="112"/>
    </location>
</feature>
<dbReference type="AlphaFoldDB" id="A0A0S2KB89"/>
<gene>
    <name evidence="7" type="ORF">PS2015_823</name>
</gene>
<evidence type="ECO:0000313" key="8">
    <source>
        <dbReference type="Proteomes" id="UP000065641"/>
    </source>
</evidence>
<evidence type="ECO:0000256" key="4">
    <source>
        <dbReference type="ARBA" id="ARBA00023136"/>
    </source>
</evidence>
<organism evidence="7 8">
    <name type="scientific">Pseudohongiella spirulinae</name>
    <dbReference type="NCBI Taxonomy" id="1249552"/>
    <lineage>
        <taxon>Bacteria</taxon>
        <taxon>Pseudomonadati</taxon>
        <taxon>Pseudomonadota</taxon>
        <taxon>Gammaproteobacteria</taxon>
        <taxon>Pseudomonadales</taxon>
        <taxon>Pseudohongiellaceae</taxon>
        <taxon>Pseudohongiella</taxon>
    </lineage>
</organism>
<dbReference type="Proteomes" id="UP000065641">
    <property type="component" value="Chromosome"/>
</dbReference>
<feature type="domain" description="EamA" evidence="6">
    <location>
        <begin position="7"/>
        <end position="137"/>
    </location>
</feature>
<feature type="transmembrane region" description="Helical" evidence="5">
    <location>
        <begin position="267"/>
        <end position="287"/>
    </location>
</feature>
<feature type="transmembrane region" description="Helical" evidence="5">
    <location>
        <begin position="242"/>
        <end position="261"/>
    </location>
</feature>
<evidence type="ECO:0000259" key="6">
    <source>
        <dbReference type="Pfam" id="PF00892"/>
    </source>
</evidence>
<keyword evidence="2 5" id="KW-0812">Transmembrane</keyword>
<dbReference type="InterPro" id="IPR050638">
    <property type="entry name" value="AA-Vitamin_Transporters"/>
</dbReference>
<feature type="transmembrane region" description="Helical" evidence="5">
    <location>
        <begin position="124"/>
        <end position="142"/>
    </location>
</feature>
<feature type="transmembrane region" description="Helical" evidence="5">
    <location>
        <begin position="148"/>
        <end position="167"/>
    </location>
</feature>
<accession>A0A0S2KB89</accession>
<dbReference type="SUPFAM" id="SSF103481">
    <property type="entry name" value="Multidrug resistance efflux transporter EmrE"/>
    <property type="match status" value="2"/>
</dbReference>
<dbReference type="STRING" id="1249552.PS2015_823"/>
<dbReference type="InterPro" id="IPR037185">
    <property type="entry name" value="EmrE-like"/>
</dbReference>
<protein>
    <submittedName>
        <fullName evidence="7">Permease of the drug/metabolite transporter (DMT) superfamily</fullName>
    </submittedName>
</protein>
<sequence>MTAREWFWIVFLGTVWGGSFIFNALLIREVGPLWVTALRVSIGALGCWLFLFVMRKSVPRDPVLWLKLGMLGVLNYAIPFALFPMAQASLASGVAAIVNALTPIVTVIVAHFWVNGERITATKAAGVVAGFAGVTILALPALKGGGETRLWAIGACLLATLCYALALNVARSFRDVEPTALTSIALTGAAVTSLPVAFIGEGLPAMTLPGTWLAALAIGLISTAFTFQIMYRLLPLVGATNFSTTTLIAPVSAIVLGTVILQEVILLSHLTGMLVIFLGLTFIDGRLPRLVRSRLR</sequence>
<dbReference type="EMBL" id="CP013189">
    <property type="protein sequence ID" value="ALO45497.1"/>
    <property type="molecule type" value="Genomic_DNA"/>
</dbReference>
<feature type="transmembrane region" description="Helical" evidence="5">
    <location>
        <begin position="33"/>
        <end position="52"/>
    </location>
</feature>
<comment type="subcellular location">
    <subcellularLocation>
        <location evidence="1">Membrane</location>
        <topology evidence="1">Multi-pass membrane protein</topology>
    </subcellularLocation>
</comment>
<reference evidence="7 8" key="1">
    <citation type="submission" date="2015-11" db="EMBL/GenBank/DDBJ databases">
        <authorList>
            <person name="Zhang Y."/>
            <person name="Guo Z."/>
        </authorList>
    </citation>
    <scope>NUCLEOTIDE SEQUENCE [LARGE SCALE GENOMIC DNA]</scope>
    <source>
        <strain evidence="7 8">KCTC 32221</strain>
    </source>
</reference>
<keyword evidence="3 5" id="KW-1133">Transmembrane helix</keyword>
<proteinExistence type="predicted"/>
<feature type="transmembrane region" description="Helical" evidence="5">
    <location>
        <begin position="7"/>
        <end position="27"/>
    </location>
</feature>
<dbReference type="OrthoDB" id="9810556at2"/>
<feature type="transmembrane region" description="Helical" evidence="5">
    <location>
        <begin position="64"/>
        <end position="83"/>
    </location>
</feature>
<dbReference type="KEGG" id="pspi:PS2015_823"/>
<dbReference type="GO" id="GO:0016020">
    <property type="term" value="C:membrane"/>
    <property type="evidence" value="ECO:0007669"/>
    <property type="project" value="UniProtKB-SubCell"/>
</dbReference>
<dbReference type="Pfam" id="PF00892">
    <property type="entry name" value="EamA"/>
    <property type="match status" value="2"/>
</dbReference>